<dbReference type="HOGENOM" id="CLU_3190678_0_0_6"/>
<protein>
    <submittedName>
        <fullName evidence="1">Uncharacterized protein</fullName>
    </submittedName>
</protein>
<reference evidence="1 2" key="1">
    <citation type="journal article" date="2011" name="J. Bacteriol.">
        <title>Two new complete genome sequences offer insight into host and tissue specificity of plant pathogenic Xanthomonas spp.</title>
        <authorList>
            <person name="Bogdanove A.J."/>
            <person name="Koebnik R."/>
            <person name="Lu H."/>
            <person name="Furutani A."/>
            <person name="Angiuoli S.V."/>
            <person name="Patil P.B."/>
            <person name="Van Sluys M.A."/>
            <person name="Ryan R.P."/>
            <person name="Meyer D.F."/>
            <person name="Han S.W."/>
            <person name="Aparna G."/>
            <person name="Rajaram M."/>
            <person name="Delcher A.L."/>
            <person name="Phillippy A.M."/>
            <person name="Puiu D."/>
            <person name="Schatz M.C."/>
            <person name="Shumway M."/>
            <person name="Sommer D.D."/>
            <person name="Trapnell C."/>
            <person name="Benahmed F."/>
            <person name="Dimitrov G."/>
            <person name="Madupu R."/>
            <person name="Radune D."/>
            <person name="Sullivan S."/>
            <person name="Jha G."/>
            <person name="Ishihara H."/>
            <person name="Lee S.W."/>
            <person name="Pandey A."/>
            <person name="Sharma V."/>
            <person name="Sriariyanun M."/>
            <person name="Szurek B."/>
            <person name="Vera-Cruz C.M."/>
            <person name="Dorman K.S."/>
            <person name="Ronald P.C."/>
            <person name="Verdier V."/>
            <person name="Dow J.M."/>
            <person name="Sonti R.V."/>
            <person name="Tsuge S."/>
            <person name="Brendel V.P."/>
            <person name="Rabinowicz P.D."/>
            <person name="Leach J.E."/>
            <person name="White F.F."/>
            <person name="Salzberg S.L."/>
        </authorList>
    </citation>
    <scope>NUCLEOTIDE SEQUENCE [LARGE SCALE GENOMIC DNA]</scope>
    <source>
        <strain evidence="1 2">BLS256</strain>
    </source>
</reference>
<dbReference type="AlphaFoldDB" id="G7TEK0"/>
<dbReference type="Proteomes" id="UP000008851">
    <property type="component" value="Chromosome"/>
</dbReference>
<dbReference type="EMBL" id="CP003057">
    <property type="protein sequence ID" value="AEQ95179.1"/>
    <property type="molecule type" value="Genomic_DNA"/>
</dbReference>
<organism evidence="1 2">
    <name type="scientific">Xanthomonas oryzae pv. oryzicola (strain BLS256)</name>
    <dbReference type="NCBI Taxonomy" id="383407"/>
    <lineage>
        <taxon>Bacteria</taxon>
        <taxon>Pseudomonadati</taxon>
        <taxon>Pseudomonadota</taxon>
        <taxon>Gammaproteobacteria</taxon>
        <taxon>Lysobacterales</taxon>
        <taxon>Lysobacteraceae</taxon>
        <taxon>Xanthomonas</taxon>
    </lineage>
</organism>
<proteinExistence type="predicted"/>
<name>G7TEK0_XANOB</name>
<dbReference type="KEGG" id="xor:XOC_0973"/>
<accession>G7TEK0</accession>
<gene>
    <name evidence="1" type="ORF">XOC_0973</name>
</gene>
<evidence type="ECO:0000313" key="1">
    <source>
        <dbReference type="EMBL" id="AEQ95179.1"/>
    </source>
</evidence>
<sequence>MRCVSSTIAIHPLRCIAVRSATAASGSHAHMACAVLPLARQDAYDR</sequence>
<evidence type="ECO:0000313" key="2">
    <source>
        <dbReference type="Proteomes" id="UP000008851"/>
    </source>
</evidence>